<dbReference type="EMBL" id="JASSVS010000001">
    <property type="protein sequence ID" value="MDL0430166.1"/>
    <property type="molecule type" value="Genomic_DNA"/>
</dbReference>
<dbReference type="Proteomes" id="UP001227964">
    <property type="component" value="Unassembled WGS sequence"/>
</dbReference>
<name>A0ABT7I7M9_9GAMM</name>
<evidence type="ECO:0000313" key="1">
    <source>
        <dbReference type="EMBL" id="MDL0430166.1"/>
    </source>
</evidence>
<evidence type="ECO:0000313" key="2">
    <source>
        <dbReference type="Proteomes" id="UP001227964"/>
    </source>
</evidence>
<proteinExistence type="predicted"/>
<keyword evidence="2" id="KW-1185">Reference proteome</keyword>
<gene>
    <name evidence="1" type="ORF">QPM17_03460</name>
</gene>
<reference evidence="1 2" key="1">
    <citation type="submission" date="2023-06" db="EMBL/GenBank/DDBJ databases">
        <title>Marinobacter azerbaijanicus a moderately halophilic, isolated from Urmia Lake in Azerbaijan region of Iran.</title>
        <authorList>
            <person name="Sanchez-Porro C."/>
            <person name="Aghdam E.M."/>
            <person name="Saheb S.M."/>
            <person name="Tarhriz V."/>
            <person name="Kazemi E."/>
            <person name="Ammozegar M.A."/>
            <person name="Ventosa A."/>
            <person name="Hejazi M.S."/>
        </authorList>
    </citation>
    <scope>NUCLEOTIDE SEQUENCE [LARGE SCALE GENOMIC DNA]</scope>
    <source>
        <strain evidence="1 2">TBZ242</strain>
    </source>
</reference>
<comment type="caution">
    <text evidence="1">The sequence shown here is derived from an EMBL/GenBank/DDBJ whole genome shotgun (WGS) entry which is preliminary data.</text>
</comment>
<dbReference type="RefSeq" id="WP_285388766.1">
    <property type="nucleotide sequence ID" value="NZ_JASSVS010000001.1"/>
</dbReference>
<accession>A0ABT7I7M9</accession>
<evidence type="ECO:0008006" key="3">
    <source>
        <dbReference type="Google" id="ProtNLM"/>
    </source>
</evidence>
<protein>
    <recommendedName>
        <fullName evidence="3">Glycosyltransferase</fullName>
    </recommendedName>
</protein>
<sequence length="301" mass="34885">MTRFVIYTPLYRENSGGIIVLHKLASLLRAMGHDVKIWPQQKPAIYELATVPGWKKAVLWAKWRALGLLGRKDLRSPYRLSVARHKDINDSIVLYPEIVAGNPLRSSKVVRWLLNKPGAISGVVDFGENDLFFFYQEKFNDWALNPDTNNRLTVTELMSDTYVSENTGTRNGQCYMVRKGKNRALDYHDKNAVRVDGVSHKELAKIFNECKYFICYDPYTMYCRYAAMCGCIPVVVPENGVTKEEWRPEIYNRYGIAYGWDDVPWAVETRPQLMEFLSESERRNEELARNFVATVEKRFSD</sequence>
<organism evidence="1 2">
    <name type="scientific">Marinobacter azerbaijanicus</name>
    <dbReference type="NCBI Taxonomy" id="3050455"/>
    <lineage>
        <taxon>Bacteria</taxon>
        <taxon>Pseudomonadati</taxon>
        <taxon>Pseudomonadota</taxon>
        <taxon>Gammaproteobacteria</taxon>
        <taxon>Pseudomonadales</taxon>
        <taxon>Marinobacteraceae</taxon>
        <taxon>Marinobacter</taxon>
    </lineage>
</organism>